<sequence>MPETDPVEVFLPPVCPPTGRAPLPLLGGPPAERSDAARNRVALLDAARRLVDADGVAALTMERLAAAAGVGKGTVFRRFGSREGLMAAVLDFTESAWQASVISGPAPLGPGAAPLERLLAFGASRAELTLVHADLIAAAGHRGSRNLAVHSFVETHVRYLLTQLGVRGDLPLVTSALIAPLEAPVLVQQVRIEGYPIDRVVAAWRDVAERIVRG</sequence>
<dbReference type="PROSITE" id="PS50977">
    <property type="entry name" value="HTH_TETR_2"/>
    <property type="match status" value="1"/>
</dbReference>
<evidence type="ECO:0000256" key="1">
    <source>
        <dbReference type="ARBA" id="ARBA00023125"/>
    </source>
</evidence>
<keyword evidence="1 2" id="KW-0238">DNA-binding</keyword>
<protein>
    <submittedName>
        <fullName evidence="4">TetR/AcrR family transcriptional regulator</fullName>
    </submittedName>
</protein>
<keyword evidence="5" id="KW-1185">Reference proteome</keyword>
<evidence type="ECO:0000313" key="4">
    <source>
        <dbReference type="EMBL" id="GAA4110844.1"/>
    </source>
</evidence>
<dbReference type="InterPro" id="IPR050109">
    <property type="entry name" value="HTH-type_TetR-like_transc_reg"/>
</dbReference>
<gene>
    <name evidence="4" type="ORF">GCM10022215_06290</name>
</gene>
<evidence type="ECO:0000256" key="2">
    <source>
        <dbReference type="PROSITE-ProRule" id="PRU00335"/>
    </source>
</evidence>
<organism evidence="4 5">
    <name type="scientific">Nocardioides fonticola</name>
    <dbReference type="NCBI Taxonomy" id="450363"/>
    <lineage>
        <taxon>Bacteria</taxon>
        <taxon>Bacillati</taxon>
        <taxon>Actinomycetota</taxon>
        <taxon>Actinomycetes</taxon>
        <taxon>Propionibacteriales</taxon>
        <taxon>Nocardioidaceae</taxon>
        <taxon>Nocardioides</taxon>
    </lineage>
</organism>
<dbReference type="Pfam" id="PF00440">
    <property type="entry name" value="TetR_N"/>
    <property type="match status" value="1"/>
</dbReference>
<name>A0ABP7XBT8_9ACTN</name>
<dbReference type="RefSeq" id="WP_344731763.1">
    <property type="nucleotide sequence ID" value="NZ_BAAAZH010000005.1"/>
</dbReference>
<feature type="domain" description="HTH tetR-type" evidence="3">
    <location>
        <begin position="37"/>
        <end position="97"/>
    </location>
</feature>
<dbReference type="InterPro" id="IPR001647">
    <property type="entry name" value="HTH_TetR"/>
</dbReference>
<accession>A0ABP7XBT8</accession>
<dbReference type="PANTHER" id="PTHR30055:SF209">
    <property type="entry name" value="POSSIBLE TRANSCRIPTIONAL REGULATORY PROTEIN (PROBABLY TETR-FAMILY)"/>
    <property type="match status" value="1"/>
</dbReference>
<evidence type="ECO:0000313" key="5">
    <source>
        <dbReference type="Proteomes" id="UP001501495"/>
    </source>
</evidence>
<comment type="caution">
    <text evidence="4">The sequence shown here is derived from an EMBL/GenBank/DDBJ whole genome shotgun (WGS) entry which is preliminary data.</text>
</comment>
<evidence type="ECO:0000259" key="3">
    <source>
        <dbReference type="PROSITE" id="PS50977"/>
    </source>
</evidence>
<dbReference type="Gene3D" id="1.10.357.10">
    <property type="entry name" value="Tetracycline Repressor, domain 2"/>
    <property type="match status" value="1"/>
</dbReference>
<proteinExistence type="predicted"/>
<dbReference type="PRINTS" id="PR00455">
    <property type="entry name" value="HTHTETR"/>
</dbReference>
<dbReference type="PANTHER" id="PTHR30055">
    <property type="entry name" value="HTH-TYPE TRANSCRIPTIONAL REGULATOR RUTR"/>
    <property type="match status" value="1"/>
</dbReference>
<feature type="DNA-binding region" description="H-T-H motif" evidence="2">
    <location>
        <begin position="60"/>
        <end position="79"/>
    </location>
</feature>
<dbReference type="InterPro" id="IPR009057">
    <property type="entry name" value="Homeodomain-like_sf"/>
</dbReference>
<reference evidence="5" key="1">
    <citation type="journal article" date="2019" name="Int. J. Syst. Evol. Microbiol.">
        <title>The Global Catalogue of Microorganisms (GCM) 10K type strain sequencing project: providing services to taxonomists for standard genome sequencing and annotation.</title>
        <authorList>
            <consortium name="The Broad Institute Genomics Platform"/>
            <consortium name="The Broad Institute Genome Sequencing Center for Infectious Disease"/>
            <person name="Wu L."/>
            <person name="Ma J."/>
        </authorList>
    </citation>
    <scope>NUCLEOTIDE SEQUENCE [LARGE SCALE GENOMIC DNA]</scope>
    <source>
        <strain evidence="5">JCM 16703</strain>
    </source>
</reference>
<dbReference type="EMBL" id="BAAAZH010000005">
    <property type="protein sequence ID" value="GAA4110844.1"/>
    <property type="molecule type" value="Genomic_DNA"/>
</dbReference>
<dbReference type="Proteomes" id="UP001501495">
    <property type="component" value="Unassembled WGS sequence"/>
</dbReference>
<dbReference type="SUPFAM" id="SSF46689">
    <property type="entry name" value="Homeodomain-like"/>
    <property type="match status" value="1"/>
</dbReference>